<protein>
    <submittedName>
        <fullName evidence="3">Uncharacterized protein</fullName>
    </submittedName>
</protein>
<proteinExistence type="predicted"/>
<dbReference type="Proteomes" id="UP001208912">
    <property type="component" value="Unassembled WGS sequence"/>
</dbReference>
<reference evidence="3 4" key="1">
    <citation type="submission" date="2022-06" db="EMBL/GenBank/DDBJ databases">
        <title>Leptospira isolates from biofilms formed at urban environments.</title>
        <authorList>
            <person name="Ribeiro P.S."/>
            <person name="Sousa T."/>
            <person name="Carvalho N."/>
            <person name="Aburjaile F."/>
            <person name="Neves F."/>
            <person name="Oliveira D."/>
            <person name="Blanco L."/>
            <person name="Lima J."/>
            <person name="Costa F."/>
            <person name="Brenig B."/>
            <person name="Soares S."/>
            <person name="Ramos R."/>
            <person name="Goes-Neto A."/>
            <person name="Matiuzzi M."/>
            <person name="Azevedo V."/>
            <person name="Ristow P."/>
        </authorList>
    </citation>
    <scope>NUCLEOTIDE SEQUENCE [LARGE SCALE GENOMIC DNA]</scope>
    <source>
        <strain evidence="3 4">VSF19</strain>
    </source>
</reference>
<sequence>VRYTLSHKFMNINNLEKTIEIVEKRLVQTSVLQVIISLTVLYFLFDSILALYRTSVFEKNIISSTNIYGKIQRNEKLRSIHLDYLDNLYKSLEIYKRDSAETIWYNEYSKILKKRKDLLSLLKGRLNIFEFSIRENGKLEYNDGIGVNEFWSGIDNSKIPVKANELLENVWKINFKSFFKETNSFKIGPFAIKNDSDDLEFETALKIQNFLLSLQEIDNALEEIRKIDKSNFYNREIDDPDIQGRITGIEINISETNNKIEEINSDIAESKKKLSERINFKEKKEELRGKNFQTITFSNVSISFLTLLYLYPIIVFSSLVWLDINVRRLQYLSSNININDKYYSTWFLTYPDTYSKTFALLIFLGPMIMGFLIILYLGIFYDKVSEQLNIPINITESFVLTVIQFLGILFSFLKINKITDKILLIVKQKKIN</sequence>
<keyword evidence="1" id="KW-0175">Coiled coil</keyword>
<feature type="transmembrane region" description="Helical" evidence="2">
    <location>
        <begin position="300"/>
        <end position="322"/>
    </location>
</feature>
<name>A0ABT3MNK1_9LEPT</name>
<keyword evidence="4" id="KW-1185">Reference proteome</keyword>
<organism evidence="3 4">
    <name type="scientific">Leptospira soteropolitanensis</name>
    <dbReference type="NCBI Taxonomy" id="2950025"/>
    <lineage>
        <taxon>Bacteria</taxon>
        <taxon>Pseudomonadati</taxon>
        <taxon>Spirochaetota</taxon>
        <taxon>Spirochaetia</taxon>
        <taxon>Leptospirales</taxon>
        <taxon>Leptospiraceae</taxon>
        <taxon>Leptospira</taxon>
    </lineage>
</organism>
<feature type="transmembrane region" description="Helical" evidence="2">
    <location>
        <begin position="358"/>
        <end position="380"/>
    </location>
</feature>
<keyword evidence="2" id="KW-0472">Membrane</keyword>
<evidence type="ECO:0000313" key="3">
    <source>
        <dbReference type="EMBL" id="MCW7528465.1"/>
    </source>
</evidence>
<evidence type="ECO:0000256" key="2">
    <source>
        <dbReference type="SAM" id="Phobius"/>
    </source>
</evidence>
<gene>
    <name evidence="3" type="ORF">ND861_19060</name>
</gene>
<accession>A0ABT3MNK1</accession>
<feature type="non-terminal residue" evidence="3">
    <location>
        <position position="1"/>
    </location>
</feature>
<comment type="caution">
    <text evidence="3">The sequence shown here is derived from an EMBL/GenBank/DDBJ whole genome shotgun (WGS) entry which is preliminary data.</text>
</comment>
<dbReference type="EMBL" id="JAMQPM010000031">
    <property type="protein sequence ID" value="MCW7528465.1"/>
    <property type="molecule type" value="Genomic_DNA"/>
</dbReference>
<keyword evidence="2" id="KW-1133">Transmembrane helix</keyword>
<feature type="coiled-coil region" evidence="1">
    <location>
        <begin position="246"/>
        <end position="273"/>
    </location>
</feature>
<feature type="transmembrane region" description="Helical" evidence="2">
    <location>
        <begin position="31"/>
        <end position="52"/>
    </location>
</feature>
<evidence type="ECO:0000313" key="4">
    <source>
        <dbReference type="Proteomes" id="UP001208912"/>
    </source>
</evidence>
<feature type="transmembrane region" description="Helical" evidence="2">
    <location>
        <begin position="392"/>
        <end position="413"/>
    </location>
</feature>
<evidence type="ECO:0000256" key="1">
    <source>
        <dbReference type="SAM" id="Coils"/>
    </source>
</evidence>
<keyword evidence="2" id="KW-0812">Transmembrane</keyword>
<dbReference type="RefSeq" id="WP_265368982.1">
    <property type="nucleotide sequence ID" value="NZ_JAMQPM010000031.1"/>
</dbReference>